<dbReference type="EMBL" id="JAHJDP010000002">
    <property type="protein sequence ID" value="MBU2689303.1"/>
    <property type="molecule type" value="Genomic_DNA"/>
</dbReference>
<feature type="chain" id="PRO_5037001533" description="Peptidase A2 domain-containing protein" evidence="1">
    <location>
        <begin position="24"/>
        <end position="305"/>
    </location>
</feature>
<sequence>MRRSRYLQCLLVCALFLPRPVEAEPPPDLRSQLDSLFGQTPSSPIEWVAKEGVSDRAAMKVPVKLDGDTCRFQVDTGLDVTLLYGNIPAKRGWETCDGMVHVPRMEIGGMDLGPVWVRTREDHGDPDKLGGSIGLDLLAGQLVIIDFPGNRIILMKHGQAPVWLWQRTTWTPAELRDAKLFLNITLNGKGLDGLLFDTGSSAFGLIVDFDRWKTLTECAGPEQAETEWIVGSWGRAMTILGAPALGALVIGSARIEDPNVFYIKEQPDLFSNWPFPANGLIGNALFFDRVVVLDLGIRPRFGLVQ</sequence>
<feature type="signal peptide" evidence="1">
    <location>
        <begin position="1"/>
        <end position="23"/>
    </location>
</feature>
<comment type="caution">
    <text evidence="2">The sequence shown here is derived from an EMBL/GenBank/DDBJ whole genome shotgun (WGS) entry which is preliminary data.</text>
</comment>
<evidence type="ECO:0000256" key="1">
    <source>
        <dbReference type="SAM" id="SignalP"/>
    </source>
</evidence>
<evidence type="ECO:0000313" key="3">
    <source>
        <dbReference type="Proteomes" id="UP000777784"/>
    </source>
</evidence>
<evidence type="ECO:0008006" key="4">
    <source>
        <dbReference type="Google" id="ProtNLM"/>
    </source>
</evidence>
<accession>A0A948WAS1</accession>
<evidence type="ECO:0000313" key="2">
    <source>
        <dbReference type="EMBL" id="MBU2689303.1"/>
    </source>
</evidence>
<gene>
    <name evidence="2" type="ORF">KJ970_00115</name>
</gene>
<dbReference type="AlphaFoldDB" id="A0A948WAS1"/>
<proteinExistence type="predicted"/>
<reference evidence="2" key="1">
    <citation type="submission" date="2021-05" db="EMBL/GenBank/DDBJ databases">
        <title>Energy efficiency and biological interactions define the core microbiome of deep oligotrophic groundwater.</title>
        <authorList>
            <person name="Mehrshad M."/>
            <person name="Lopez-Fernandez M."/>
            <person name="Bell E."/>
            <person name="Bernier-Latmani R."/>
            <person name="Bertilsson S."/>
            <person name="Dopson M."/>
        </authorList>
    </citation>
    <scope>NUCLEOTIDE SEQUENCE</scope>
    <source>
        <strain evidence="2">Modern_marine.mb.64</strain>
    </source>
</reference>
<dbReference type="Proteomes" id="UP000777784">
    <property type="component" value="Unassembled WGS sequence"/>
</dbReference>
<organism evidence="2 3">
    <name type="scientific">Eiseniibacteriota bacterium</name>
    <dbReference type="NCBI Taxonomy" id="2212470"/>
    <lineage>
        <taxon>Bacteria</taxon>
        <taxon>Candidatus Eiseniibacteriota</taxon>
    </lineage>
</organism>
<protein>
    <recommendedName>
        <fullName evidence="4">Peptidase A2 domain-containing protein</fullName>
    </recommendedName>
</protein>
<keyword evidence="1" id="KW-0732">Signal</keyword>
<name>A0A948WAS1_UNCEI</name>